<evidence type="ECO:0000259" key="11">
    <source>
        <dbReference type="Pfam" id="PF00697"/>
    </source>
</evidence>
<dbReference type="NCBIfam" id="NF002299">
    <property type="entry name" value="PRK01222.1-6"/>
    <property type="match status" value="1"/>
</dbReference>
<feature type="domain" description="N-(5'phosphoribosyl) anthranilate isomerase (PRAI)" evidence="11">
    <location>
        <begin position="6"/>
        <end position="200"/>
    </location>
</feature>
<protein>
    <recommendedName>
        <fullName evidence="5 10">N-(5'-phosphoribosyl)anthranilate isomerase</fullName>
        <shortName evidence="10">PRAI</shortName>
        <ecNumber evidence="4 10">5.3.1.24</ecNumber>
    </recommendedName>
</protein>
<dbReference type="InterPro" id="IPR001240">
    <property type="entry name" value="PRAI_dom"/>
</dbReference>
<evidence type="ECO:0000256" key="3">
    <source>
        <dbReference type="ARBA" id="ARBA00007571"/>
    </source>
</evidence>
<dbReference type="InterPro" id="IPR011060">
    <property type="entry name" value="RibuloseP-bd_barrel"/>
</dbReference>
<keyword evidence="8 10" id="KW-0057">Aromatic amino acid biosynthesis</keyword>
<dbReference type="FunFam" id="3.20.20.70:FF:000075">
    <property type="entry name" value="Tryptophan biosynthesis protein TRP1"/>
    <property type="match status" value="1"/>
</dbReference>
<evidence type="ECO:0000256" key="7">
    <source>
        <dbReference type="ARBA" id="ARBA00022822"/>
    </source>
</evidence>
<dbReference type="InterPro" id="IPR013785">
    <property type="entry name" value="Aldolase_TIM"/>
</dbReference>
<evidence type="ECO:0000256" key="9">
    <source>
        <dbReference type="ARBA" id="ARBA00023235"/>
    </source>
</evidence>
<comment type="similarity">
    <text evidence="3 10">Belongs to the TrpF family.</text>
</comment>
<dbReference type="UniPathway" id="UPA00035">
    <property type="reaction ID" value="UER00042"/>
</dbReference>
<dbReference type="Pfam" id="PF00697">
    <property type="entry name" value="PRAI"/>
    <property type="match status" value="1"/>
</dbReference>
<evidence type="ECO:0000256" key="6">
    <source>
        <dbReference type="ARBA" id="ARBA00022605"/>
    </source>
</evidence>
<dbReference type="InterPro" id="IPR044643">
    <property type="entry name" value="TrpF_fam"/>
</dbReference>
<comment type="caution">
    <text evidence="12">The sequence shown here is derived from an EMBL/GenBank/DDBJ whole genome shotgun (WGS) entry which is preliminary data.</text>
</comment>
<comment type="catalytic activity">
    <reaction evidence="1 10">
        <text>N-(5-phospho-beta-D-ribosyl)anthranilate = 1-(2-carboxyphenylamino)-1-deoxy-D-ribulose 5-phosphate</text>
        <dbReference type="Rhea" id="RHEA:21540"/>
        <dbReference type="ChEBI" id="CHEBI:18277"/>
        <dbReference type="ChEBI" id="CHEBI:58613"/>
        <dbReference type="EC" id="5.3.1.24"/>
    </reaction>
</comment>
<dbReference type="RefSeq" id="WP_114278989.1">
    <property type="nucleotide sequence ID" value="NZ_QPJY01000002.1"/>
</dbReference>
<dbReference type="PANTHER" id="PTHR42894">
    <property type="entry name" value="N-(5'-PHOSPHORIBOSYL)ANTHRANILATE ISOMERASE"/>
    <property type="match status" value="1"/>
</dbReference>
<organism evidence="12 13">
    <name type="scientific">Thioalbus denitrificans</name>
    <dbReference type="NCBI Taxonomy" id="547122"/>
    <lineage>
        <taxon>Bacteria</taxon>
        <taxon>Pseudomonadati</taxon>
        <taxon>Pseudomonadota</taxon>
        <taxon>Gammaproteobacteria</taxon>
        <taxon>Chromatiales</taxon>
        <taxon>Ectothiorhodospiraceae</taxon>
        <taxon>Thioalbus</taxon>
    </lineage>
</organism>
<dbReference type="PANTHER" id="PTHR42894:SF1">
    <property type="entry name" value="N-(5'-PHOSPHORIBOSYL)ANTHRANILATE ISOMERASE"/>
    <property type="match status" value="1"/>
</dbReference>
<dbReference type="EMBL" id="QPJY01000002">
    <property type="protein sequence ID" value="RCX32177.1"/>
    <property type="molecule type" value="Genomic_DNA"/>
</dbReference>
<evidence type="ECO:0000256" key="8">
    <source>
        <dbReference type="ARBA" id="ARBA00023141"/>
    </source>
</evidence>
<evidence type="ECO:0000313" key="13">
    <source>
        <dbReference type="Proteomes" id="UP000252707"/>
    </source>
</evidence>
<dbReference type="Gene3D" id="3.20.20.70">
    <property type="entry name" value="Aldolase class I"/>
    <property type="match status" value="1"/>
</dbReference>
<dbReference type="CDD" id="cd00405">
    <property type="entry name" value="PRAI"/>
    <property type="match status" value="1"/>
</dbReference>
<dbReference type="NCBIfam" id="NF002298">
    <property type="entry name" value="PRK01222.1-4"/>
    <property type="match status" value="1"/>
</dbReference>
<evidence type="ECO:0000256" key="5">
    <source>
        <dbReference type="ARBA" id="ARBA00022272"/>
    </source>
</evidence>
<dbReference type="AlphaFoldDB" id="A0A369CIA3"/>
<sequence>MGRTRVKICGITRVDDAREAVRLGADAIGLVFHPPSPRHVNQRQAREIRAVVPAFVTVVGLFVDAEPERVREAVAAVPLDLLQFHGAEPPEYCRSHGRPYMKAVRMREGIDLHSECARYGDAAALLVDTYRPGVAGGTGETFDWSRIPRDLGLPLVLAGGLAPGNVDAAVRQVRPYAVDVSGGVEAAKGIKDPAKMQAFIRGVSRADTE</sequence>
<evidence type="ECO:0000256" key="1">
    <source>
        <dbReference type="ARBA" id="ARBA00001164"/>
    </source>
</evidence>
<evidence type="ECO:0000256" key="4">
    <source>
        <dbReference type="ARBA" id="ARBA00012572"/>
    </source>
</evidence>
<keyword evidence="7 10" id="KW-0822">Tryptophan biosynthesis</keyword>
<dbReference type="GO" id="GO:0000162">
    <property type="term" value="P:L-tryptophan biosynthetic process"/>
    <property type="evidence" value="ECO:0007669"/>
    <property type="project" value="UniProtKB-UniRule"/>
</dbReference>
<dbReference type="HAMAP" id="MF_00135">
    <property type="entry name" value="PRAI"/>
    <property type="match status" value="1"/>
</dbReference>
<dbReference type="SUPFAM" id="SSF51366">
    <property type="entry name" value="Ribulose-phoshate binding barrel"/>
    <property type="match status" value="1"/>
</dbReference>
<evidence type="ECO:0000256" key="2">
    <source>
        <dbReference type="ARBA" id="ARBA00004664"/>
    </source>
</evidence>
<dbReference type="Proteomes" id="UP000252707">
    <property type="component" value="Unassembled WGS sequence"/>
</dbReference>
<comment type="pathway">
    <text evidence="2 10">Amino-acid biosynthesis; L-tryptophan biosynthesis; L-tryptophan from chorismate: step 3/5.</text>
</comment>
<reference evidence="12 13" key="1">
    <citation type="submission" date="2018-07" db="EMBL/GenBank/DDBJ databases">
        <title>Genomic Encyclopedia of Type Strains, Phase IV (KMG-IV): sequencing the most valuable type-strain genomes for metagenomic binning, comparative biology and taxonomic classification.</title>
        <authorList>
            <person name="Goeker M."/>
        </authorList>
    </citation>
    <scope>NUCLEOTIDE SEQUENCE [LARGE SCALE GENOMIC DNA]</scope>
    <source>
        <strain evidence="12 13">DSM 26407</strain>
    </source>
</reference>
<dbReference type="GO" id="GO:0004640">
    <property type="term" value="F:phosphoribosylanthranilate isomerase activity"/>
    <property type="evidence" value="ECO:0007669"/>
    <property type="project" value="UniProtKB-UniRule"/>
</dbReference>
<name>A0A369CIA3_9GAMM</name>
<keyword evidence="6 10" id="KW-0028">Amino-acid biosynthesis</keyword>
<dbReference type="EC" id="5.3.1.24" evidence="4 10"/>
<dbReference type="OrthoDB" id="9796196at2"/>
<keyword evidence="13" id="KW-1185">Reference proteome</keyword>
<evidence type="ECO:0000256" key="10">
    <source>
        <dbReference type="HAMAP-Rule" id="MF_00135"/>
    </source>
</evidence>
<keyword evidence="9 10" id="KW-0413">Isomerase</keyword>
<gene>
    <name evidence="10" type="primary">trpF</name>
    <name evidence="12" type="ORF">DFQ59_102537</name>
</gene>
<accession>A0A369CIA3</accession>
<proteinExistence type="inferred from homology"/>
<evidence type="ECO:0000313" key="12">
    <source>
        <dbReference type="EMBL" id="RCX32177.1"/>
    </source>
</evidence>